<evidence type="ECO:0000259" key="28">
    <source>
        <dbReference type="PROSITE" id="PS50011"/>
    </source>
</evidence>
<feature type="signal peptide" evidence="27">
    <location>
        <begin position="1"/>
        <end position="27"/>
    </location>
</feature>
<evidence type="ECO:0000313" key="31">
    <source>
        <dbReference type="Proteomes" id="UP000824219"/>
    </source>
</evidence>
<dbReference type="FunFam" id="3.30.200.20:FF:000026">
    <property type="entry name" value="Tyrosine-protein kinase receptor"/>
    <property type="match status" value="1"/>
</dbReference>
<evidence type="ECO:0000256" key="25">
    <source>
        <dbReference type="SAM" id="MobiDB-lite"/>
    </source>
</evidence>
<dbReference type="InterPro" id="IPR000719">
    <property type="entry name" value="Prot_kinase_dom"/>
</dbReference>
<feature type="chain" id="PRO_5039521158" description="Tyrosine-protein kinase receptor" evidence="27">
    <location>
        <begin position="28"/>
        <end position="1729"/>
    </location>
</feature>
<dbReference type="SUPFAM" id="SSF49265">
    <property type="entry name" value="Fibronectin type III"/>
    <property type="match status" value="3"/>
</dbReference>
<feature type="region of interest" description="Disordered" evidence="25">
    <location>
        <begin position="755"/>
        <end position="785"/>
    </location>
</feature>
<evidence type="ECO:0000256" key="3">
    <source>
        <dbReference type="ARBA" id="ARBA00022475"/>
    </source>
</evidence>
<dbReference type="SMART" id="SM00219">
    <property type="entry name" value="TyrKc"/>
    <property type="match status" value="1"/>
</dbReference>
<dbReference type="GO" id="GO:0004674">
    <property type="term" value="F:protein serine/threonine kinase activity"/>
    <property type="evidence" value="ECO:0007669"/>
    <property type="project" value="UniProtKB-EC"/>
</dbReference>
<comment type="catalytic activity">
    <reaction evidence="22 24">
        <text>L-tyrosyl-[protein] + ATP = O-phospho-L-tyrosyl-[protein] + ADP + H(+)</text>
        <dbReference type="Rhea" id="RHEA:10596"/>
        <dbReference type="Rhea" id="RHEA-COMP:10136"/>
        <dbReference type="Rhea" id="RHEA-COMP:20101"/>
        <dbReference type="ChEBI" id="CHEBI:15378"/>
        <dbReference type="ChEBI" id="CHEBI:30616"/>
        <dbReference type="ChEBI" id="CHEBI:46858"/>
        <dbReference type="ChEBI" id="CHEBI:61978"/>
        <dbReference type="ChEBI" id="CHEBI:456216"/>
        <dbReference type="EC" id="2.7.10.1"/>
    </reaction>
</comment>
<keyword evidence="20 24" id="KW-0675">Receptor</keyword>
<dbReference type="GO" id="GO:0048009">
    <property type="term" value="P:insulin-like growth factor receptor signaling pathway"/>
    <property type="evidence" value="ECO:0007669"/>
    <property type="project" value="TreeGrafter"/>
</dbReference>
<evidence type="ECO:0000256" key="9">
    <source>
        <dbReference type="ARBA" id="ARBA00022729"/>
    </source>
</evidence>
<dbReference type="SMART" id="SM00060">
    <property type="entry name" value="FN3"/>
    <property type="match status" value="3"/>
</dbReference>
<dbReference type="InterPro" id="IPR001245">
    <property type="entry name" value="Ser-Thr/Tyr_kinase_cat_dom"/>
</dbReference>
<dbReference type="Gene3D" id="1.10.510.10">
    <property type="entry name" value="Transferase(Phosphotransferase) domain 1"/>
    <property type="match status" value="1"/>
</dbReference>
<feature type="domain" description="Fibronectin type-III" evidence="29">
    <location>
        <begin position="829"/>
        <end position="922"/>
    </location>
</feature>
<dbReference type="Pfam" id="PF13855">
    <property type="entry name" value="LRR_8"/>
    <property type="match status" value="1"/>
</dbReference>
<dbReference type="GO" id="GO:0042593">
    <property type="term" value="P:glucose homeostasis"/>
    <property type="evidence" value="ECO:0007669"/>
    <property type="project" value="TreeGrafter"/>
</dbReference>
<feature type="region of interest" description="Disordered" evidence="25">
    <location>
        <begin position="1298"/>
        <end position="1321"/>
    </location>
</feature>
<feature type="domain" description="Protein kinase" evidence="28">
    <location>
        <begin position="991"/>
        <end position="1265"/>
    </location>
</feature>
<evidence type="ECO:0000256" key="16">
    <source>
        <dbReference type="ARBA" id="ARBA00022989"/>
    </source>
</evidence>
<dbReference type="FunFam" id="1.10.510.10:FF:000050">
    <property type="entry name" value="Tyrosine-protein kinase receptor"/>
    <property type="match status" value="1"/>
</dbReference>
<dbReference type="Proteomes" id="UP000824219">
    <property type="component" value="Linkage Group LG10"/>
</dbReference>
<proteinExistence type="inferred from homology"/>
<dbReference type="Pfam" id="PF07714">
    <property type="entry name" value="PK_Tyr_Ser-Thr"/>
    <property type="match status" value="1"/>
</dbReference>
<dbReference type="PROSITE" id="PS51450">
    <property type="entry name" value="LRR"/>
    <property type="match status" value="1"/>
</dbReference>
<dbReference type="Gene3D" id="3.80.20.20">
    <property type="entry name" value="Receptor L-domain"/>
    <property type="match status" value="2"/>
</dbReference>
<keyword evidence="6" id="KW-0808">Transferase</keyword>
<keyword evidence="3" id="KW-1003">Cell membrane</keyword>
<dbReference type="GO" id="GO:0005899">
    <property type="term" value="C:insulin receptor complex"/>
    <property type="evidence" value="ECO:0007669"/>
    <property type="project" value="TreeGrafter"/>
</dbReference>
<dbReference type="InterPro" id="IPR036941">
    <property type="entry name" value="Rcpt_L-dom_sf"/>
</dbReference>
<dbReference type="InterPro" id="IPR011009">
    <property type="entry name" value="Kinase-like_dom_sf"/>
</dbReference>
<dbReference type="FunFam" id="3.80.20.20:FF:000001">
    <property type="entry name" value="Tyrosine-protein kinase receptor"/>
    <property type="match status" value="1"/>
</dbReference>
<dbReference type="FunFam" id="3.80.20.20:FF:000002">
    <property type="entry name" value="Tyrosine-protein kinase receptor"/>
    <property type="match status" value="1"/>
</dbReference>
<dbReference type="InterPro" id="IPR055414">
    <property type="entry name" value="LRR_R13L4/SHOC2-like"/>
</dbReference>
<dbReference type="SMART" id="SM00369">
    <property type="entry name" value="LRR_TYP"/>
    <property type="match status" value="6"/>
</dbReference>
<dbReference type="Gene3D" id="2.10.220.10">
    <property type="entry name" value="Hormone Receptor, Insulin-like Growth Factor Receptor 1, Chain A, domain 2"/>
    <property type="match status" value="1"/>
</dbReference>
<evidence type="ECO:0000256" key="26">
    <source>
        <dbReference type="SAM" id="Phobius"/>
    </source>
</evidence>
<keyword evidence="14 23" id="KW-0067">ATP-binding</keyword>
<dbReference type="PANTHER" id="PTHR24416:SF106">
    <property type="entry name" value="INSULIN-LIKE GROWTH FACTOR 1 RECEPTOR"/>
    <property type="match status" value="1"/>
</dbReference>
<dbReference type="InterPro" id="IPR017441">
    <property type="entry name" value="Protein_kinase_ATP_BS"/>
</dbReference>
<dbReference type="InterPro" id="IPR003961">
    <property type="entry name" value="FN3_dom"/>
</dbReference>
<evidence type="ECO:0000256" key="11">
    <source>
        <dbReference type="ARBA" id="ARBA00022741"/>
    </source>
</evidence>
<name>A0A9D3SKH4_9TELE</name>
<dbReference type="PROSITE" id="PS50011">
    <property type="entry name" value="PROTEIN_KINASE_DOM"/>
    <property type="match status" value="1"/>
</dbReference>
<keyword evidence="9 27" id="KW-0732">Signal</keyword>
<comment type="similarity">
    <text evidence="24">Belongs to the protein kinase superfamily. Tyr protein kinase family. Insulin receptor subfamily.</text>
</comment>
<dbReference type="Gene3D" id="3.80.10.10">
    <property type="entry name" value="Ribonuclease Inhibitor"/>
    <property type="match status" value="1"/>
</dbReference>
<dbReference type="GO" id="GO:0005524">
    <property type="term" value="F:ATP binding"/>
    <property type="evidence" value="ECO:0007669"/>
    <property type="project" value="UniProtKB-UniRule"/>
</dbReference>
<dbReference type="InterPro" id="IPR009030">
    <property type="entry name" value="Growth_fac_rcpt_cys_sf"/>
</dbReference>
<feature type="binding site" evidence="23">
    <location>
        <position position="1025"/>
    </location>
    <ligand>
        <name>ATP</name>
        <dbReference type="ChEBI" id="CHEBI:30616"/>
    </ligand>
</feature>
<evidence type="ECO:0000256" key="13">
    <source>
        <dbReference type="ARBA" id="ARBA00022782"/>
    </source>
</evidence>
<dbReference type="OrthoDB" id="5809444at2759"/>
<sequence length="1729" mass="194525">MRCWTARTHLSLFCALLLLLLSLSVHCQWPSNDGICTPGIDIGNDISDFKKLENCTVVEGYLKILLIVNKNTNQEVFRTLSFPKLTMITDYLLLFRVTGLETLSTLFPNLSVIRGRNLFYNYALVVFEMNNLKDIGLYSLRNITRGAIRIEKNPELCYLDSIDWSLIMNADLNFIAGNKQGKECADVCPGFTEESPQCIKTNFSGVANYRCWTSKHCQKVCPERCGQRACTDSGECCHAQCLGSCTAPDSSTACAACQHYSHEGRCVEHCPLGTYIFEGWRCITLEMCSVVHLPYLERFVIHKGECMMECPPGFNRESSQSMFCSACDGLCDKVCDGKDIDSVDAAQSLKDCTVINGSLRINIRRGNNIASELENFLGHIKTVTGCVRISHSSTLSSLSFLKSLNHISGKELCDNMYAFSAFNNEHLQFLWDWSQHNLTIHAGKLFFGRNPNLCMSEIRKMWLKTGIKEKFVEDEFRNNGGRANCEHKILKFISNSTGSNSIVLTWERYQPQGYSGLISFEVYYKEAPFQNISGFDDQDGCGSNSWMMVEVDLPQDQKRNPEVNLTGLNPMTQYAVFLKTVTLVAENIDTHVLGAKSELVYILTKPKVPTMPVNIRAYANSSSSLVVQWSPPVSPNGNHIYYLLRWQQLEEDRELYQHNYCSKELKIPIRYSTGLGDIVGNIKPTNSDSAGENKTLCCSCPKSSSDMRKNGDDIIYSKAFEDFLHNSIFQPRPSLRQRRDVSGVANSSFLHSLLGASGSPGEGNSSSSEPHKQEFQERKLEETSTEIQGLQPFTVYRIDLHACNEEIQQCSAPAFAFPRTEPADKADDIPGPVTWQDLDDSVIVKWPEPAQPNGLILLYEIQFHLGGELEKHECVSRQHYKEHRGVRLTNLGPGKYSVRVRATSLARNGSWTQPIVLNIPRAESFENLLFLMIIPFGLMMLALGVAMFVVNKKRNSDRLGNGVLYASVNPEYLSATEVYVPDEWEVAREKITMMRELGQGSFGMVYEGIAKGVVKDEPETRVAIKTVNECASMHERIEFLNEASVMKEFNCHHVVRLLGVVSQGQPTLVIMELMTQGDLKSYLRTLRSSKNTTSLPLPPLKKMIQMAGEIADGMAYLNANKFVHRDLAARNCMVAEDFTVKIGDFGMTRDIYETDYYRKGGKGLLPVRWMSPESLKDGVFTTMSDVWSFGVVLWEIATLAEQPYQGMSNEQVLRFVMEGGLLDKPDNCPDMMFELMRMCWQYNPKMRPTFLEIISSIKDDLEPNFKEVSFFYSEENKPPDTEELDLENLSTMENVPLEPCAKAPVPSPTPSSPSSGTDKRCTNGPVLLLRSPFNEAQPYAHMNELRDGVIQLDVKEGSAPSVSMASELHDAILIAKQERHKNLFLNYRNLNIFPVELLKDEGLQFLERLYMKRNSLTTLPDNLAQKLPNLIELYLHSNNIAFIPQAIGNLARLQSLDLSDNALQVICPEIGRLRSLRHLRLSNNHLKCLPPELGDLKELETLDVSMNLLRTLPEQLHQCVSLQCLTADRNLLQCLPRQLCQLPDLNELSMAANCLKSLPLDLGRSMELQFVFVDNNAHLTGLPSFLYNKVIGCNGCGVTPHVSDVTRLSLTSGDLNVPLPSEVKALATEADRVLTLEEMAMRTLHVAYSRNRKDSAFLPTYLLPTSLFELFQCPLGHCHRCSQPMFTIVYPKLFPLRDTALAGVHRRTTVSFVAYCCSSHCLQMFDLQG</sequence>
<dbReference type="PRINTS" id="PR00109">
    <property type="entry name" value="TYRKINASE"/>
</dbReference>
<dbReference type="GO" id="GO:0007399">
    <property type="term" value="P:nervous system development"/>
    <property type="evidence" value="ECO:0007669"/>
    <property type="project" value="UniProtKB-KW"/>
</dbReference>
<evidence type="ECO:0000256" key="23">
    <source>
        <dbReference type="PROSITE-ProRule" id="PRU10141"/>
    </source>
</evidence>
<evidence type="ECO:0000256" key="6">
    <source>
        <dbReference type="ARBA" id="ARBA00022679"/>
    </source>
</evidence>
<dbReference type="CDD" id="cd00064">
    <property type="entry name" value="FU"/>
    <property type="match status" value="1"/>
</dbReference>
<dbReference type="Pfam" id="PF23598">
    <property type="entry name" value="LRR_14"/>
    <property type="match status" value="1"/>
</dbReference>
<dbReference type="InterPro" id="IPR006211">
    <property type="entry name" value="Furin-like_Cys-rich_dom"/>
</dbReference>
<dbReference type="PROSITE" id="PS50853">
    <property type="entry name" value="FN3"/>
    <property type="match status" value="3"/>
</dbReference>
<keyword evidence="15" id="KW-0524">Neurogenesis</keyword>
<feature type="compositionally biased region" description="Basic and acidic residues" evidence="25">
    <location>
        <begin position="769"/>
        <end position="782"/>
    </location>
</feature>
<keyword evidence="5" id="KW-0433">Leucine-rich repeat</keyword>
<dbReference type="GO" id="GO:0030154">
    <property type="term" value="P:cell differentiation"/>
    <property type="evidence" value="ECO:0007669"/>
    <property type="project" value="UniProtKB-KW"/>
</dbReference>
<keyword evidence="13" id="KW-0221">Differentiation</keyword>
<dbReference type="CDD" id="cd00063">
    <property type="entry name" value="FN3"/>
    <property type="match status" value="3"/>
</dbReference>
<evidence type="ECO:0000256" key="1">
    <source>
        <dbReference type="ARBA" id="ARBA00004251"/>
    </source>
</evidence>
<dbReference type="FunFam" id="2.60.40.10:FF:000087">
    <property type="entry name" value="Tyrosine-protein kinase receptor"/>
    <property type="match status" value="1"/>
</dbReference>
<evidence type="ECO:0000256" key="5">
    <source>
        <dbReference type="ARBA" id="ARBA00022614"/>
    </source>
</evidence>
<feature type="domain" description="Fibronectin type-III" evidence="29">
    <location>
        <begin position="486"/>
        <end position="607"/>
    </location>
</feature>
<gene>
    <name evidence="30" type="ORF">KOW79_008958</name>
</gene>
<dbReference type="InterPro" id="IPR000494">
    <property type="entry name" value="Rcpt_L-dom"/>
</dbReference>
<dbReference type="Gene3D" id="3.30.200.20">
    <property type="entry name" value="Phosphorylase Kinase, domain 1"/>
    <property type="match status" value="1"/>
</dbReference>
<evidence type="ECO:0000256" key="17">
    <source>
        <dbReference type="ARBA" id="ARBA00023136"/>
    </source>
</evidence>
<dbReference type="PROSITE" id="PS00107">
    <property type="entry name" value="PROTEIN_KINASE_ATP"/>
    <property type="match status" value="1"/>
</dbReference>
<dbReference type="SMART" id="SM00364">
    <property type="entry name" value="LRR_BAC"/>
    <property type="match status" value="5"/>
</dbReference>
<dbReference type="GO" id="GO:0030424">
    <property type="term" value="C:axon"/>
    <property type="evidence" value="ECO:0007669"/>
    <property type="project" value="TreeGrafter"/>
</dbReference>
<evidence type="ECO:0000313" key="30">
    <source>
        <dbReference type="EMBL" id="KAG7327352.1"/>
    </source>
</evidence>
<feature type="transmembrane region" description="Helical" evidence="26">
    <location>
        <begin position="928"/>
        <end position="950"/>
    </location>
</feature>
<dbReference type="GO" id="GO:0051897">
    <property type="term" value="P:positive regulation of phosphatidylinositol 3-kinase/protein kinase B signal transduction"/>
    <property type="evidence" value="ECO:0007669"/>
    <property type="project" value="TreeGrafter"/>
</dbReference>
<dbReference type="SUPFAM" id="SSF57184">
    <property type="entry name" value="Growth factor receptor domain"/>
    <property type="match status" value="1"/>
</dbReference>
<keyword evidence="16 26" id="KW-1133">Transmembrane helix</keyword>
<evidence type="ECO:0000256" key="8">
    <source>
        <dbReference type="ARBA" id="ARBA00022692"/>
    </source>
</evidence>
<evidence type="ECO:0000259" key="29">
    <source>
        <dbReference type="PROSITE" id="PS50853"/>
    </source>
</evidence>
<evidence type="ECO:0000256" key="14">
    <source>
        <dbReference type="ARBA" id="ARBA00022840"/>
    </source>
</evidence>
<dbReference type="GO" id="GO:0046328">
    <property type="term" value="P:regulation of JNK cascade"/>
    <property type="evidence" value="ECO:0007669"/>
    <property type="project" value="TreeGrafter"/>
</dbReference>
<feature type="domain" description="Fibronectin type-III" evidence="29">
    <location>
        <begin position="611"/>
        <end position="704"/>
    </location>
</feature>
<keyword evidence="8 24" id="KW-0812">Transmembrane</keyword>
<dbReference type="PANTHER" id="PTHR24416">
    <property type="entry name" value="TYROSINE-PROTEIN KINASE RECEPTOR"/>
    <property type="match status" value="1"/>
</dbReference>
<dbReference type="PROSITE" id="PS00239">
    <property type="entry name" value="RECEPTOR_TYR_KIN_II"/>
    <property type="match status" value="1"/>
</dbReference>
<dbReference type="InterPro" id="IPR006212">
    <property type="entry name" value="Furin_repeat"/>
</dbReference>
<dbReference type="CDD" id="cd05032">
    <property type="entry name" value="PTKc_InsR_like"/>
    <property type="match status" value="1"/>
</dbReference>
<keyword evidence="21" id="KW-0325">Glycoprotein</keyword>
<evidence type="ECO:0000256" key="10">
    <source>
        <dbReference type="ARBA" id="ARBA00022737"/>
    </source>
</evidence>
<evidence type="ECO:0000256" key="15">
    <source>
        <dbReference type="ARBA" id="ARBA00022902"/>
    </source>
</evidence>
<dbReference type="InterPro" id="IPR002011">
    <property type="entry name" value="Tyr_kinase_rcpt_2_CS"/>
</dbReference>
<dbReference type="InterPro" id="IPR003591">
    <property type="entry name" value="Leu-rich_rpt_typical-subtyp"/>
</dbReference>
<evidence type="ECO:0000256" key="4">
    <source>
        <dbReference type="ARBA" id="ARBA00022553"/>
    </source>
</evidence>
<dbReference type="GO" id="GO:0043410">
    <property type="term" value="P:positive regulation of MAPK cascade"/>
    <property type="evidence" value="ECO:0007669"/>
    <property type="project" value="TreeGrafter"/>
</dbReference>
<dbReference type="InterPro" id="IPR050122">
    <property type="entry name" value="RTK"/>
</dbReference>
<keyword evidence="17 26" id="KW-0472">Membrane</keyword>
<dbReference type="InterPro" id="IPR001611">
    <property type="entry name" value="Leu-rich_rpt"/>
</dbReference>
<dbReference type="Pfam" id="PF00041">
    <property type="entry name" value="fn3"/>
    <property type="match status" value="1"/>
</dbReference>
<keyword evidence="7" id="KW-0165">Cleavage on pair of basic residues</keyword>
<evidence type="ECO:0000256" key="2">
    <source>
        <dbReference type="ARBA" id="ARBA00022473"/>
    </source>
</evidence>
<evidence type="ECO:0000256" key="20">
    <source>
        <dbReference type="ARBA" id="ARBA00023170"/>
    </source>
</evidence>
<dbReference type="GO" id="GO:0005009">
    <property type="term" value="F:insulin receptor activity"/>
    <property type="evidence" value="ECO:0007669"/>
    <property type="project" value="TreeGrafter"/>
</dbReference>
<keyword evidence="11 23" id="KW-0547">Nucleotide-binding</keyword>
<dbReference type="PROSITE" id="PS00109">
    <property type="entry name" value="PROTEIN_KINASE_TYR"/>
    <property type="match status" value="1"/>
</dbReference>
<dbReference type="EC" id="2.7.10.1" evidence="24"/>
<evidence type="ECO:0000256" key="22">
    <source>
        <dbReference type="ARBA" id="ARBA00051243"/>
    </source>
</evidence>
<evidence type="ECO:0000256" key="19">
    <source>
        <dbReference type="ARBA" id="ARBA00023157"/>
    </source>
</evidence>
<keyword evidence="2" id="KW-0217">Developmental protein</keyword>
<evidence type="ECO:0000256" key="21">
    <source>
        <dbReference type="ARBA" id="ARBA00023180"/>
    </source>
</evidence>
<keyword evidence="10" id="KW-0677">Repeat</keyword>
<accession>A0A9D3SKH4</accession>
<keyword evidence="18" id="KW-0829">Tyrosine-protein kinase</keyword>
<dbReference type="Gene3D" id="2.60.40.10">
    <property type="entry name" value="Immunoglobulins"/>
    <property type="match status" value="3"/>
</dbReference>
<dbReference type="InterPro" id="IPR008266">
    <property type="entry name" value="Tyr_kinase_AS"/>
</dbReference>
<evidence type="ECO:0000256" key="12">
    <source>
        <dbReference type="ARBA" id="ARBA00022777"/>
    </source>
</evidence>
<evidence type="ECO:0000256" key="24">
    <source>
        <dbReference type="RuleBase" id="RU000312"/>
    </source>
</evidence>
<dbReference type="InterPro" id="IPR013783">
    <property type="entry name" value="Ig-like_fold"/>
</dbReference>
<reference evidence="30 31" key="1">
    <citation type="submission" date="2021-06" db="EMBL/GenBank/DDBJ databases">
        <title>Chromosome-level genome assembly of the red-tail catfish (Hemibagrus wyckioides).</title>
        <authorList>
            <person name="Shao F."/>
        </authorList>
    </citation>
    <scope>NUCLEOTIDE SEQUENCE [LARGE SCALE GENOMIC DNA]</scope>
    <source>
        <strain evidence="30">EC202008001</strain>
        <tissue evidence="30">Blood</tissue>
    </source>
</reference>
<dbReference type="Pfam" id="PF01030">
    <property type="entry name" value="Recep_L_domain"/>
    <property type="match status" value="2"/>
</dbReference>
<dbReference type="SUPFAM" id="SSF52058">
    <property type="entry name" value="L domain-like"/>
    <property type="match status" value="3"/>
</dbReference>
<dbReference type="SMART" id="SM00261">
    <property type="entry name" value="FU"/>
    <property type="match status" value="1"/>
</dbReference>
<dbReference type="Pfam" id="PF00757">
    <property type="entry name" value="Furin-like"/>
    <property type="match status" value="1"/>
</dbReference>
<evidence type="ECO:0000256" key="27">
    <source>
        <dbReference type="SAM" id="SignalP"/>
    </source>
</evidence>
<dbReference type="InterPro" id="IPR020635">
    <property type="entry name" value="Tyr_kinase_cat_dom"/>
</dbReference>
<dbReference type="GO" id="GO:0043560">
    <property type="term" value="F:insulin receptor substrate binding"/>
    <property type="evidence" value="ECO:0007669"/>
    <property type="project" value="TreeGrafter"/>
</dbReference>
<evidence type="ECO:0000256" key="18">
    <source>
        <dbReference type="ARBA" id="ARBA00023137"/>
    </source>
</evidence>
<keyword evidence="12" id="KW-0418">Kinase</keyword>
<dbReference type="InterPro" id="IPR036116">
    <property type="entry name" value="FN3_sf"/>
</dbReference>
<dbReference type="EMBL" id="JAHKSW010000010">
    <property type="protein sequence ID" value="KAG7327352.1"/>
    <property type="molecule type" value="Genomic_DNA"/>
</dbReference>
<protein>
    <recommendedName>
        <fullName evidence="24">Tyrosine-protein kinase receptor</fullName>
        <ecNumber evidence="24">2.7.10.1</ecNumber>
    </recommendedName>
</protein>
<feature type="compositionally biased region" description="Low complexity" evidence="25">
    <location>
        <begin position="757"/>
        <end position="768"/>
    </location>
</feature>
<dbReference type="InterPro" id="IPR032675">
    <property type="entry name" value="LRR_dom_sf"/>
</dbReference>
<dbReference type="SUPFAM" id="SSF56112">
    <property type="entry name" value="Protein kinase-like (PK-like)"/>
    <property type="match status" value="1"/>
</dbReference>
<keyword evidence="4 24" id="KW-0597">Phosphoprotein</keyword>
<keyword evidence="31" id="KW-1185">Reference proteome</keyword>
<comment type="subcellular location">
    <subcellularLocation>
        <location evidence="1">Cell membrane</location>
        <topology evidence="1">Single-pass type I membrane protein</topology>
    </subcellularLocation>
</comment>
<evidence type="ECO:0000256" key="7">
    <source>
        <dbReference type="ARBA" id="ARBA00022685"/>
    </source>
</evidence>
<comment type="caution">
    <text evidence="30">The sequence shown here is derived from an EMBL/GenBank/DDBJ whole genome shotgun (WGS) entry which is preliminary data.</text>
</comment>
<organism evidence="30 31">
    <name type="scientific">Hemibagrus wyckioides</name>
    <dbReference type="NCBI Taxonomy" id="337641"/>
    <lineage>
        <taxon>Eukaryota</taxon>
        <taxon>Metazoa</taxon>
        <taxon>Chordata</taxon>
        <taxon>Craniata</taxon>
        <taxon>Vertebrata</taxon>
        <taxon>Euteleostomi</taxon>
        <taxon>Actinopterygii</taxon>
        <taxon>Neopterygii</taxon>
        <taxon>Teleostei</taxon>
        <taxon>Ostariophysi</taxon>
        <taxon>Siluriformes</taxon>
        <taxon>Bagridae</taxon>
        <taxon>Hemibagrus</taxon>
    </lineage>
</organism>
<keyword evidence="19" id="KW-1015">Disulfide bond</keyword>
<dbReference type="FunFam" id="2.60.40.10:FF:000108">
    <property type="entry name" value="Tyrosine-protein kinase receptor"/>
    <property type="match status" value="1"/>
</dbReference>